<dbReference type="RefSeq" id="WP_068740741.1">
    <property type="nucleotide sequence ID" value="NZ_CBDRGN010000004.1"/>
</dbReference>
<dbReference type="EMBL" id="FNSA01000003">
    <property type="protein sequence ID" value="SEB80579.1"/>
    <property type="molecule type" value="Genomic_DNA"/>
</dbReference>
<comment type="similarity">
    <text evidence="1">Belongs to the short-chain dehydrogenases/reductases (SDR) family.</text>
</comment>
<dbReference type="OrthoDB" id="4449798at2"/>
<dbReference type="SUPFAM" id="SSF51735">
    <property type="entry name" value="NAD(P)-binding Rossmann-fold domains"/>
    <property type="match status" value="1"/>
</dbReference>
<dbReference type="InterPro" id="IPR020904">
    <property type="entry name" value="Sc_DH/Rdtase_CS"/>
</dbReference>
<dbReference type="AlphaFoldDB" id="A0A1H4MC31"/>
<dbReference type="STRING" id="57704.SAMN04489793_0822"/>
<dbReference type="PANTHER" id="PTHR43157">
    <property type="entry name" value="PHOSPHATIDYLINOSITOL-GLYCAN BIOSYNTHESIS CLASS F PROTEIN-RELATED"/>
    <property type="match status" value="1"/>
</dbReference>
<proteinExistence type="inferred from homology"/>
<name>A0A1H4MC31_TSUTY</name>
<keyword evidence="4" id="KW-1185">Reference proteome</keyword>
<dbReference type="InterPro" id="IPR002347">
    <property type="entry name" value="SDR_fam"/>
</dbReference>
<evidence type="ECO:0000313" key="4">
    <source>
        <dbReference type="Proteomes" id="UP000182241"/>
    </source>
</evidence>
<dbReference type="PANTHER" id="PTHR43157:SF73">
    <property type="entry name" value="WW DOMAIN-CONTAINING OXIDOREDUCTASE-LIKE PROTEIN"/>
    <property type="match status" value="1"/>
</dbReference>
<dbReference type="PROSITE" id="PS00061">
    <property type="entry name" value="ADH_SHORT"/>
    <property type="match status" value="1"/>
</dbReference>
<evidence type="ECO:0000313" key="3">
    <source>
        <dbReference type="EMBL" id="SEB80579.1"/>
    </source>
</evidence>
<dbReference type="InterPro" id="IPR036291">
    <property type="entry name" value="NAD(P)-bd_dom_sf"/>
</dbReference>
<dbReference type="Proteomes" id="UP000182241">
    <property type="component" value="Unassembled WGS sequence"/>
</dbReference>
<keyword evidence="2" id="KW-0560">Oxidoreductase</keyword>
<accession>A0A1H4MC31</accession>
<reference evidence="4" key="1">
    <citation type="submission" date="2016-10" db="EMBL/GenBank/DDBJ databases">
        <authorList>
            <person name="Varghese N."/>
            <person name="Submissions S."/>
        </authorList>
    </citation>
    <scope>NUCLEOTIDE SEQUENCE [LARGE SCALE GENOMIC DNA]</scope>
    <source>
        <strain evidence="4">DSM 44234</strain>
    </source>
</reference>
<sequence length="311" mass="33035">MYQVSDQTGRTFVVTGSNSGTGKEAAKRLAAAGAAVVMAVRTVEKGEAARREILAQVPGADLTVRRLDLADLASVRAFADGIVADEVAVDALVNNAGVMTPPERFETADGFELQFGSNFLGPFALTNLLLPVLLQSASPRVTTMSSGVANFGRIDFDDPQSQRKYSPTRAYGQSKLADLLMANHLAAESERRGWRLLSDAAHPGYTQTNLQTAGASLGAGSERESVVTRFAGRFLPSQQPEQGAEPLLFAASDPEARNGEYYGPQGRFGLVGAPGVTKKNARMRDADVAAELWKYAAEVTGTDLPRDAARA</sequence>
<protein>
    <submittedName>
        <fullName evidence="3">NAD(P)-dependent dehydrogenase, short-chain alcohol dehydrogenase family</fullName>
    </submittedName>
</protein>
<organism evidence="3 4">
    <name type="scientific">Tsukamurella tyrosinosolvens</name>
    <dbReference type="NCBI Taxonomy" id="57704"/>
    <lineage>
        <taxon>Bacteria</taxon>
        <taxon>Bacillati</taxon>
        <taxon>Actinomycetota</taxon>
        <taxon>Actinomycetes</taxon>
        <taxon>Mycobacteriales</taxon>
        <taxon>Tsukamurellaceae</taxon>
        <taxon>Tsukamurella</taxon>
    </lineage>
</organism>
<dbReference type="PRINTS" id="PR00081">
    <property type="entry name" value="GDHRDH"/>
</dbReference>
<gene>
    <name evidence="3" type="ORF">SAMN04489793_0822</name>
</gene>
<dbReference type="NCBIfam" id="NF004846">
    <property type="entry name" value="PRK06197.1"/>
    <property type="match status" value="1"/>
</dbReference>
<evidence type="ECO:0000256" key="1">
    <source>
        <dbReference type="ARBA" id="ARBA00006484"/>
    </source>
</evidence>
<dbReference type="Gene3D" id="3.40.50.720">
    <property type="entry name" value="NAD(P)-binding Rossmann-like Domain"/>
    <property type="match status" value="1"/>
</dbReference>
<dbReference type="Pfam" id="PF00106">
    <property type="entry name" value="adh_short"/>
    <property type="match status" value="1"/>
</dbReference>
<dbReference type="NCBIfam" id="NF004513">
    <property type="entry name" value="PRK05854.1"/>
    <property type="match status" value="1"/>
</dbReference>
<dbReference type="GO" id="GO:0016491">
    <property type="term" value="F:oxidoreductase activity"/>
    <property type="evidence" value="ECO:0007669"/>
    <property type="project" value="UniProtKB-KW"/>
</dbReference>
<evidence type="ECO:0000256" key="2">
    <source>
        <dbReference type="ARBA" id="ARBA00023002"/>
    </source>
</evidence>